<evidence type="ECO:0000256" key="4">
    <source>
        <dbReference type="ARBA" id="ARBA00022833"/>
    </source>
</evidence>
<dbReference type="KEGG" id="blq:L21SP5_01269"/>
<dbReference type="GO" id="GO:0008270">
    <property type="term" value="F:zinc ion binding"/>
    <property type="evidence" value="ECO:0007669"/>
    <property type="project" value="UniProtKB-UniRule"/>
</dbReference>
<comment type="similarity">
    <text evidence="1 5">Belongs to the HypA/HybF family.</text>
</comment>
<gene>
    <name evidence="5 6" type="primary">hypA</name>
    <name evidence="6" type="ORF">L21SP5_01269</name>
</gene>
<keyword evidence="7" id="KW-1185">Reference proteome</keyword>
<dbReference type="InterPro" id="IPR020538">
    <property type="entry name" value="Hydgase_Ni_incorp_HypA/HybF_CS"/>
</dbReference>
<evidence type="ECO:0000256" key="3">
    <source>
        <dbReference type="ARBA" id="ARBA00022723"/>
    </source>
</evidence>
<evidence type="ECO:0000313" key="6">
    <source>
        <dbReference type="EMBL" id="ALO14923.1"/>
    </source>
</evidence>
<dbReference type="GO" id="GO:0016151">
    <property type="term" value="F:nickel cation binding"/>
    <property type="evidence" value="ECO:0007669"/>
    <property type="project" value="UniProtKB-UniRule"/>
</dbReference>
<keyword evidence="4 5" id="KW-0862">Zinc</keyword>
<dbReference type="AlphaFoldDB" id="A0A0S2HY24"/>
<keyword evidence="3 5" id="KW-0479">Metal-binding</keyword>
<evidence type="ECO:0000313" key="7">
    <source>
        <dbReference type="Proteomes" id="UP000064893"/>
    </source>
</evidence>
<dbReference type="Gene3D" id="3.30.2320.80">
    <property type="match status" value="1"/>
</dbReference>
<dbReference type="Proteomes" id="UP000064893">
    <property type="component" value="Chromosome"/>
</dbReference>
<feature type="binding site" evidence="5">
    <location>
        <position position="76"/>
    </location>
    <ligand>
        <name>Zn(2+)</name>
        <dbReference type="ChEBI" id="CHEBI:29105"/>
    </ligand>
</feature>
<dbReference type="PROSITE" id="PS01249">
    <property type="entry name" value="HYPA"/>
    <property type="match status" value="1"/>
</dbReference>
<feature type="binding site" evidence="5">
    <location>
        <position position="92"/>
    </location>
    <ligand>
        <name>Zn(2+)</name>
        <dbReference type="ChEBI" id="CHEBI:29105"/>
    </ligand>
</feature>
<dbReference type="EMBL" id="CP013118">
    <property type="protein sequence ID" value="ALO14923.1"/>
    <property type="molecule type" value="Genomic_DNA"/>
</dbReference>
<evidence type="ECO:0000256" key="2">
    <source>
        <dbReference type="ARBA" id="ARBA00022596"/>
    </source>
</evidence>
<dbReference type="PIRSF" id="PIRSF004761">
    <property type="entry name" value="Hydrgn_mat_HypA"/>
    <property type="match status" value="1"/>
</dbReference>
<evidence type="ECO:0000256" key="1">
    <source>
        <dbReference type="ARBA" id="ARBA00010748"/>
    </source>
</evidence>
<dbReference type="OrthoDB" id="9800361at2"/>
<dbReference type="GO" id="GO:0051604">
    <property type="term" value="P:protein maturation"/>
    <property type="evidence" value="ECO:0007669"/>
    <property type="project" value="InterPro"/>
</dbReference>
<dbReference type="InterPro" id="IPR000688">
    <property type="entry name" value="HypA/HybF"/>
</dbReference>
<comment type="function">
    <text evidence="5">Involved in the maturation of [NiFe] hydrogenases. Required for nickel insertion into the metal center of the hydrogenase.</text>
</comment>
<dbReference type="RefSeq" id="WP_057952434.1">
    <property type="nucleotide sequence ID" value="NZ_CP013118.1"/>
</dbReference>
<dbReference type="PANTHER" id="PTHR34535:SF3">
    <property type="entry name" value="HYDROGENASE MATURATION FACTOR HYPA"/>
    <property type="match status" value="1"/>
</dbReference>
<keyword evidence="2 5" id="KW-0533">Nickel</keyword>
<name>A0A0S2HY24_9BACT</name>
<accession>A0A0S2HY24</accession>
<dbReference type="STRING" id="1307839.L21SP5_01269"/>
<protein>
    <recommendedName>
        <fullName evidence="5">Hydrogenase maturation factor HypA</fullName>
    </recommendedName>
</protein>
<feature type="binding site" evidence="5">
    <location>
        <position position="2"/>
    </location>
    <ligand>
        <name>Ni(2+)</name>
        <dbReference type="ChEBI" id="CHEBI:49786"/>
    </ligand>
</feature>
<feature type="binding site" evidence="5">
    <location>
        <position position="89"/>
    </location>
    <ligand>
        <name>Zn(2+)</name>
        <dbReference type="ChEBI" id="CHEBI:29105"/>
    </ligand>
</feature>
<dbReference type="PANTHER" id="PTHR34535">
    <property type="entry name" value="HYDROGENASE MATURATION FACTOR HYPA"/>
    <property type="match status" value="1"/>
</dbReference>
<feature type="binding site" evidence="5">
    <location>
        <position position="73"/>
    </location>
    <ligand>
        <name>Zn(2+)</name>
        <dbReference type="ChEBI" id="CHEBI:29105"/>
    </ligand>
</feature>
<organism evidence="6 7">
    <name type="scientific">Salinivirga cyanobacteriivorans</name>
    <dbReference type="NCBI Taxonomy" id="1307839"/>
    <lineage>
        <taxon>Bacteria</taxon>
        <taxon>Pseudomonadati</taxon>
        <taxon>Bacteroidota</taxon>
        <taxon>Bacteroidia</taxon>
        <taxon>Bacteroidales</taxon>
        <taxon>Salinivirgaceae</taxon>
        <taxon>Salinivirga</taxon>
    </lineage>
</organism>
<proteinExistence type="inferred from homology"/>
<reference evidence="6 7" key="1">
    <citation type="submission" date="2015-11" db="EMBL/GenBank/DDBJ databases">
        <title>Description and complete genome sequence of a novel strain predominating in hypersaline microbial mats and representing a new family of the Bacteriodetes phylum.</title>
        <authorList>
            <person name="Spring S."/>
            <person name="Bunk B."/>
            <person name="Sproer C."/>
            <person name="Klenk H.-P."/>
        </authorList>
    </citation>
    <scope>NUCLEOTIDE SEQUENCE [LARGE SCALE GENOMIC DNA]</scope>
    <source>
        <strain evidence="6 7">L21-Spi-D4</strain>
    </source>
</reference>
<sequence length="113" mass="12896">MHEIAIVENTFKIILEVARREKLSKIKRVNFLIGEMQAIVPGIFKHAFESAARGTIAENAELNLEIEPIKMRCRQCGHEFIIKNSAYKCNECKSYDLELQSGKELTIKSIEGE</sequence>
<dbReference type="NCBIfam" id="TIGR00100">
    <property type="entry name" value="hypA"/>
    <property type="match status" value="1"/>
</dbReference>
<evidence type="ECO:0000256" key="5">
    <source>
        <dbReference type="HAMAP-Rule" id="MF_00213"/>
    </source>
</evidence>
<dbReference type="HAMAP" id="MF_00213">
    <property type="entry name" value="HypA_HybF"/>
    <property type="match status" value="1"/>
</dbReference>
<dbReference type="Pfam" id="PF01155">
    <property type="entry name" value="HypA"/>
    <property type="match status" value="1"/>
</dbReference>